<reference evidence="11" key="2">
    <citation type="submission" date="2014-03" db="EMBL/GenBank/DDBJ databases">
        <authorList>
            <person name="Genoscope - CEA"/>
        </authorList>
    </citation>
    <scope>NUCLEOTIDE SEQUENCE</scope>
</reference>
<feature type="compositionally biased region" description="Basic and acidic residues" evidence="8">
    <location>
        <begin position="357"/>
        <end position="371"/>
    </location>
</feature>
<evidence type="ECO:0000256" key="1">
    <source>
        <dbReference type="ARBA" id="ARBA00004123"/>
    </source>
</evidence>
<evidence type="ECO:0000256" key="5">
    <source>
        <dbReference type="ARBA" id="ARBA00022833"/>
    </source>
</evidence>
<dbReference type="PANTHER" id="PTHR24376:SF235">
    <property type="entry name" value="C2H2-TYPE DOMAIN-CONTAINING PROTEIN"/>
    <property type="match status" value="1"/>
</dbReference>
<sequence length="490" mass="55908">MFIPKLFKKHFHEHLRQHNTILAWSRKMSTILFFPPSRLFCLHCLTTVLGTLLVIFAEFLVSCHCPFLYCSVKHIVNWTKENCIWLRTVGCTQRATINVNLSWLKVEEVECTELSELLAHSSDTHATIGVKMEFGNVMLDIEQIVLGEEVMTSSTASIIKPQTVPAPQPYQHDSVQCFQCFITFCNAKSRERHMRKSHREEYKQSLQQTDTLFTCYVCDRTFSSSEELTQHQASHSLEDKPFCCTHCQGSFRTFSELTVHRRQLCKERQCACKNCGMVLRGPNQLRTHCLTQHPQLMEEEDDDTKTHRCGKCGRRFEMEVELVLHQENFVGHRHCDAKVPAKQRGRPPKKVSVAEPKSAEREAANGEKSGKAGDGGEEFVAKGGKRPGLPHKEELQIPCPKAECDLMFSSVALLRAHKKEKHRRPPPPLKTHPCSECEESYTRPEQLKAHMAMAHGYGQHNCPTCGKTFGRESNLKAHQKTHTEGEATDK</sequence>
<evidence type="ECO:0000256" key="8">
    <source>
        <dbReference type="SAM" id="MobiDB-lite"/>
    </source>
</evidence>
<evidence type="ECO:0000256" key="7">
    <source>
        <dbReference type="PROSITE-ProRule" id="PRU00042"/>
    </source>
</evidence>
<dbReference type="AlphaFoldDB" id="A0A060W9J3"/>
<keyword evidence="3" id="KW-0677">Repeat</keyword>
<feature type="domain" description="C2H2-type" evidence="10">
    <location>
        <begin position="460"/>
        <end position="487"/>
    </location>
</feature>
<dbReference type="STRING" id="8022.A0A060W9J3"/>
<feature type="domain" description="C2H2-type" evidence="10">
    <location>
        <begin position="213"/>
        <end position="240"/>
    </location>
</feature>
<dbReference type="PANTHER" id="PTHR24376">
    <property type="entry name" value="ZINC FINGER PROTEIN"/>
    <property type="match status" value="1"/>
</dbReference>
<feature type="domain" description="C2H2-type" evidence="10">
    <location>
        <begin position="432"/>
        <end position="455"/>
    </location>
</feature>
<comment type="subcellular location">
    <subcellularLocation>
        <location evidence="1">Nucleus</location>
    </subcellularLocation>
</comment>
<dbReference type="GO" id="GO:0008270">
    <property type="term" value="F:zinc ion binding"/>
    <property type="evidence" value="ECO:0007669"/>
    <property type="project" value="UniProtKB-KW"/>
</dbReference>
<keyword evidence="4 7" id="KW-0863">Zinc-finger</keyword>
<accession>A0A060W9J3</accession>
<dbReference type="PROSITE" id="PS50157">
    <property type="entry name" value="ZINC_FINGER_C2H2_2"/>
    <property type="match status" value="6"/>
</dbReference>
<protein>
    <recommendedName>
        <fullName evidence="10">C2H2-type domain-containing protein</fullName>
    </recommendedName>
</protein>
<evidence type="ECO:0000313" key="12">
    <source>
        <dbReference type="Proteomes" id="UP000193380"/>
    </source>
</evidence>
<keyword evidence="2" id="KW-0479">Metal-binding</keyword>
<feature type="region of interest" description="Disordered" evidence="8">
    <location>
        <begin position="418"/>
        <end position="437"/>
    </location>
</feature>
<evidence type="ECO:0000256" key="2">
    <source>
        <dbReference type="ARBA" id="ARBA00022723"/>
    </source>
</evidence>
<dbReference type="EMBL" id="FR904447">
    <property type="protein sequence ID" value="CDQ63686.1"/>
    <property type="molecule type" value="Genomic_DNA"/>
</dbReference>
<keyword evidence="9" id="KW-0472">Membrane</keyword>
<feature type="domain" description="C2H2-type" evidence="10">
    <location>
        <begin position="307"/>
        <end position="334"/>
    </location>
</feature>
<dbReference type="GO" id="GO:0005634">
    <property type="term" value="C:nucleus"/>
    <property type="evidence" value="ECO:0007669"/>
    <property type="project" value="UniProtKB-SubCell"/>
</dbReference>
<feature type="region of interest" description="Disordered" evidence="8">
    <location>
        <begin position="338"/>
        <end position="391"/>
    </location>
</feature>
<dbReference type="PROSITE" id="PS00028">
    <property type="entry name" value="ZINC_FINGER_C2H2_1"/>
    <property type="match status" value="3"/>
</dbReference>
<dbReference type="FunFam" id="3.30.160.60:FF:000671">
    <property type="entry name" value="Zinc finger protein 26"/>
    <property type="match status" value="1"/>
</dbReference>
<dbReference type="SUPFAM" id="SSF57667">
    <property type="entry name" value="beta-beta-alpha zinc fingers"/>
    <property type="match status" value="3"/>
</dbReference>
<dbReference type="SMART" id="SM00355">
    <property type="entry name" value="ZnF_C2H2"/>
    <property type="match status" value="8"/>
</dbReference>
<keyword evidence="9" id="KW-1133">Transmembrane helix</keyword>
<feature type="domain" description="C2H2-type" evidence="10">
    <location>
        <begin position="242"/>
        <end position="269"/>
    </location>
</feature>
<organism evidence="11 12">
    <name type="scientific">Oncorhynchus mykiss</name>
    <name type="common">Rainbow trout</name>
    <name type="synonym">Salmo gairdneri</name>
    <dbReference type="NCBI Taxonomy" id="8022"/>
    <lineage>
        <taxon>Eukaryota</taxon>
        <taxon>Metazoa</taxon>
        <taxon>Chordata</taxon>
        <taxon>Craniata</taxon>
        <taxon>Vertebrata</taxon>
        <taxon>Euteleostomi</taxon>
        <taxon>Actinopterygii</taxon>
        <taxon>Neopterygii</taxon>
        <taxon>Teleostei</taxon>
        <taxon>Protacanthopterygii</taxon>
        <taxon>Salmoniformes</taxon>
        <taxon>Salmonidae</taxon>
        <taxon>Salmoninae</taxon>
        <taxon>Oncorhynchus</taxon>
    </lineage>
</organism>
<evidence type="ECO:0000313" key="11">
    <source>
        <dbReference type="EMBL" id="CDQ63686.1"/>
    </source>
</evidence>
<feature type="domain" description="C2H2-type" evidence="10">
    <location>
        <begin position="397"/>
        <end position="427"/>
    </location>
</feature>
<evidence type="ECO:0000256" key="9">
    <source>
        <dbReference type="SAM" id="Phobius"/>
    </source>
</evidence>
<dbReference type="InterPro" id="IPR036236">
    <property type="entry name" value="Znf_C2H2_sf"/>
</dbReference>
<keyword evidence="6" id="KW-0539">Nucleus</keyword>
<feature type="transmembrane region" description="Helical" evidence="9">
    <location>
        <begin position="39"/>
        <end position="61"/>
    </location>
</feature>
<reference evidence="11" key="1">
    <citation type="journal article" date="2014" name="Nat. Commun.">
        <title>The rainbow trout genome provides novel insights into evolution after whole-genome duplication in vertebrates.</title>
        <authorList>
            <person name="Berthelot C."/>
            <person name="Brunet F."/>
            <person name="Chalopin D."/>
            <person name="Juanchich A."/>
            <person name="Bernard M."/>
            <person name="Noel B."/>
            <person name="Bento P."/>
            <person name="Da Silva C."/>
            <person name="Labadie K."/>
            <person name="Alberti A."/>
            <person name="Aury J.M."/>
            <person name="Louis A."/>
            <person name="Dehais P."/>
            <person name="Bardou P."/>
            <person name="Montfort J."/>
            <person name="Klopp C."/>
            <person name="Cabau C."/>
            <person name="Gaspin C."/>
            <person name="Thorgaard G.H."/>
            <person name="Boussaha M."/>
            <person name="Quillet E."/>
            <person name="Guyomard R."/>
            <person name="Galiana D."/>
            <person name="Bobe J."/>
            <person name="Volff J.N."/>
            <person name="Genet C."/>
            <person name="Wincker P."/>
            <person name="Jaillon O."/>
            <person name="Roest Crollius H."/>
            <person name="Guiguen Y."/>
        </authorList>
    </citation>
    <scope>NUCLEOTIDE SEQUENCE [LARGE SCALE GENOMIC DNA]</scope>
</reference>
<dbReference type="Proteomes" id="UP000193380">
    <property type="component" value="Unassembled WGS sequence"/>
</dbReference>
<evidence type="ECO:0000256" key="6">
    <source>
        <dbReference type="ARBA" id="ARBA00023242"/>
    </source>
</evidence>
<dbReference type="InterPro" id="IPR013087">
    <property type="entry name" value="Znf_C2H2_type"/>
</dbReference>
<proteinExistence type="predicted"/>
<dbReference type="Pfam" id="PF00096">
    <property type="entry name" value="zf-C2H2"/>
    <property type="match status" value="3"/>
</dbReference>
<keyword evidence="5" id="KW-0862">Zinc</keyword>
<evidence type="ECO:0000256" key="3">
    <source>
        <dbReference type="ARBA" id="ARBA00022737"/>
    </source>
</evidence>
<dbReference type="PaxDb" id="8022-A0A060W9J3"/>
<name>A0A060W9J3_ONCMY</name>
<dbReference type="Gene3D" id="3.30.160.60">
    <property type="entry name" value="Classic Zinc Finger"/>
    <property type="match status" value="4"/>
</dbReference>
<evidence type="ECO:0000256" key="4">
    <source>
        <dbReference type="ARBA" id="ARBA00022771"/>
    </source>
</evidence>
<evidence type="ECO:0000259" key="10">
    <source>
        <dbReference type="PROSITE" id="PS50157"/>
    </source>
</evidence>
<keyword evidence="9" id="KW-0812">Transmembrane</keyword>
<gene>
    <name evidence="11" type="ORF">GSONMT00069688001</name>
</gene>